<feature type="coiled-coil region" evidence="1">
    <location>
        <begin position="37"/>
        <end position="71"/>
    </location>
</feature>
<evidence type="ECO:0000313" key="3">
    <source>
        <dbReference type="EMBL" id="CAF5165000.1"/>
    </source>
</evidence>
<gene>
    <name evidence="2" type="ORF">BYL167_LOCUS63116</name>
    <name evidence="3" type="ORF">BYL167_LOCUS75664</name>
    <name evidence="4" type="ORF">GIL414_LOCUS87219</name>
    <name evidence="5" type="ORF">GIL414_LOCUS87226</name>
</gene>
<dbReference type="EMBL" id="CAJOBJ010378867">
    <property type="protein sequence ID" value="CAF5226642.1"/>
    <property type="molecule type" value="Genomic_DNA"/>
</dbReference>
<dbReference type="EMBL" id="CAJOBH010271273">
    <property type="protein sequence ID" value="CAF5165000.1"/>
    <property type="molecule type" value="Genomic_DNA"/>
</dbReference>
<evidence type="ECO:0000313" key="6">
    <source>
        <dbReference type="Proteomes" id="UP000681720"/>
    </source>
</evidence>
<proteinExistence type="predicted"/>
<evidence type="ECO:0000313" key="2">
    <source>
        <dbReference type="EMBL" id="CAF5090635.1"/>
    </source>
</evidence>
<organism evidence="4 6">
    <name type="scientific">Rotaria magnacalcarata</name>
    <dbReference type="NCBI Taxonomy" id="392030"/>
    <lineage>
        <taxon>Eukaryota</taxon>
        <taxon>Metazoa</taxon>
        <taxon>Spiralia</taxon>
        <taxon>Gnathifera</taxon>
        <taxon>Rotifera</taxon>
        <taxon>Eurotatoria</taxon>
        <taxon>Bdelloidea</taxon>
        <taxon>Philodinida</taxon>
        <taxon>Philodinidae</taxon>
        <taxon>Rotaria</taxon>
    </lineage>
</organism>
<reference evidence="4" key="1">
    <citation type="submission" date="2021-02" db="EMBL/GenBank/DDBJ databases">
        <authorList>
            <person name="Nowell W R."/>
        </authorList>
    </citation>
    <scope>NUCLEOTIDE SEQUENCE</scope>
</reference>
<feature type="non-terminal residue" evidence="4">
    <location>
        <position position="76"/>
    </location>
</feature>
<comment type="caution">
    <text evidence="4">The sequence shown here is derived from an EMBL/GenBank/DDBJ whole genome shotgun (WGS) entry which is preliminary data.</text>
</comment>
<sequence>RIQLSENTIVRHVEISHDSLKHTDELKSQIDEFEQRFIEEKASKESLQVQMKILEEENTDLRDIMSQMRRRSQYGR</sequence>
<accession>A0A8S3K6P7</accession>
<dbReference type="EMBL" id="CAJOBH010235985">
    <property type="protein sequence ID" value="CAF5090635.1"/>
    <property type="molecule type" value="Genomic_DNA"/>
</dbReference>
<feature type="non-terminal residue" evidence="4">
    <location>
        <position position="1"/>
    </location>
</feature>
<keyword evidence="1" id="KW-0175">Coiled coil</keyword>
<dbReference type="EMBL" id="CAJOBJ010378829">
    <property type="protein sequence ID" value="CAF5226626.1"/>
    <property type="molecule type" value="Genomic_DNA"/>
</dbReference>
<dbReference type="Proteomes" id="UP000681967">
    <property type="component" value="Unassembled WGS sequence"/>
</dbReference>
<evidence type="ECO:0000256" key="1">
    <source>
        <dbReference type="SAM" id="Coils"/>
    </source>
</evidence>
<dbReference type="Proteomes" id="UP000681720">
    <property type="component" value="Unassembled WGS sequence"/>
</dbReference>
<protein>
    <submittedName>
        <fullName evidence="4">Uncharacterized protein</fullName>
    </submittedName>
</protein>
<evidence type="ECO:0000313" key="4">
    <source>
        <dbReference type="EMBL" id="CAF5226626.1"/>
    </source>
</evidence>
<evidence type="ECO:0000313" key="5">
    <source>
        <dbReference type="EMBL" id="CAF5226642.1"/>
    </source>
</evidence>
<name>A0A8S3K6P7_9BILA</name>
<dbReference type="AlphaFoldDB" id="A0A8S3K6P7"/>